<dbReference type="Proteomes" id="UP001164250">
    <property type="component" value="Chromosome 4"/>
</dbReference>
<name>A0ACC1BIU4_9ROSI</name>
<evidence type="ECO:0000313" key="2">
    <source>
        <dbReference type="Proteomes" id="UP001164250"/>
    </source>
</evidence>
<protein>
    <submittedName>
        <fullName evidence="1">Uncharacterized protein</fullName>
    </submittedName>
</protein>
<dbReference type="EMBL" id="CM047900">
    <property type="protein sequence ID" value="KAJ0098924.1"/>
    <property type="molecule type" value="Genomic_DNA"/>
</dbReference>
<evidence type="ECO:0000313" key="1">
    <source>
        <dbReference type="EMBL" id="KAJ0098924.1"/>
    </source>
</evidence>
<reference evidence="2" key="1">
    <citation type="journal article" date="2023" name="G3 (Bethesda)">
        <title>Genome assembly and association tests identify interacting loci associated with vigor, precocity, and sex in interspecific pistachio rootstocks.</title>
        <authorList>
            <person name="Palmer W."/>
            <person name="Jacygrad E."/>
            <person name="Sagayaradj S."/>
            <person name="Cavanaugh K."/>
            <person name="Han R."/>
            <person name="Bertier L."/>
            <person name="Beede B."/>
            <person name="Kafkas S."/>
            <person name="Golino D."/>
            <person name="Preece J."/>
            <person name="Michelmore R."/>
        </authorList>
    </citation>
    <scope>NUCLEOTIDE SEQUENCE [LARGE SCALE GENOMIC DNA]</scope>
</reference>
<comment type="caution">
    <text evidence="1">The sequence shown here is derived from an EMBL/GenBank/DDBJ whole genome shotgun (WGS) entry which is preliminary data.</text>
</comment>
<proteinExistence type="predicted"/>
<gene>
    <name evidence="1" type="ORF">Patl1_22268</name>
</gene>
<keyword evidence="2" id="KW-1185">Reference proteome</keyword>
<accession>A0ACC1BIU4</accession>
<organism evidence="1 2">
    <name type="scientific">Pistacia atlantica</name>
    <dbReference type="NCBI Taxonomy" id="434234"/>
    <lineage>
        <taxon>Eukaryota</taxon>
        <taxon>Viridiplantae</taxon>
        <taxon>Streptophyta</taxon>
        <taxon>Embryophyta</taxon>
        <taxon>Tracheophyta</taxon>
        <taxon>Spermatophyta</taxon>
        <taxon>Magnoliopsida</taxon>
        <taxon>eudicotyledons</taxon>
        <taxon>Gunneridae</taxon>
        <taxon>Pentapetalae</taxon>
        <taxon>rosids</taxon>
        <taxon>malvids</taxon>
        <taxon>Sapindales</taxon>
        <taxon>Anacardiaceae</taxon>
        <taxon>Pistacia</taxon>
    </lineage>
</organism>
<sequence length="113" mass="12483">MTLFIGLVFEELGRYCTIALNWWNSVQRHSPAQDAVMHVHSRIAEIGFEPGKAVVAQLLVHSQQIGCLLGRGGYMISEMRDTDVSIRVFPSEQAPKCGSPNDEVVQCCCDMTG</sequence>